<dbReference type="AlphaFoldDB" id="A0AAE7MNP7"/>
<sequence length="855" mass="92867">MAIVEDQISFARVEDGEDGRGIKGTPVSTYAQSTSGTTPPTTWSDTRPNVPAGQYLWTRVVTTYTDDTTSETQTPTLMGKEGTPGLGIKSKSISYAIGTSGNTPPTSGWQESIPNVSANQYLWTKTTLVYTDDSKTESYSVGKMGANGADAKLLYLTASAENMVFNADDTPKTTQTINITAKLQNVTGTATFAAIPYIGNTAQAAITLGGSGNTRTLTSAQWTNKNWTLIAITATLDNLSDTLSIVKVKDGKEGEDGQDAHIYQAYSWSQEGTDRFTTTYPNENLFSGDVAVQTYSSVSSNNASTYPITKEIRTESNFYFSRIRRSNPTQNPKVFSIFNGINLPEDFAAKLAGKKVTLSLLARGTSNVKMNLMARCVSATGTSALPGDYQVVNIGTGWTVVSLIVNSFPTDVQTLRFIPYSIIDPIPDLSQFFLDLSRWKIEFGDGTIYTPAPSDDFINAYPSYVGTYTTFDDVQSTNPADYTWQRFMGNQGKDGEDGISIIGVEVQYAQTTTSTEPTSGWSYTRPTPIPGQYLWTRTRNKFSDGTFGSWATFPTMIGRDAIVVSETAPANPSIGTLWQKPSDPNVQKWNGTKWENWGIAPENIVADNLVVKDGRFEKLVGAELESGTITNSFDFWDGSLVPNTSAQMWRRGKTTIKNAEVTTLWEDYNKSTGAKVKEGGVIHDSDGTSVYINDPSNFNQTASYRSSGILLRDSRVPSNVSGSFLSYNDLLIYPATPIPAASGWSAYATSGANQPMAVRYGRSVRLTGAFKNNTTLPNTNETYKIGTLPVGLRPSTQEKWLAKGAGTTIFQITVDTNGDIFVNYRLGWTGSTFGYLTNNSGDIFNIAGGFAAADI</sequence>
<gene>
    <name evidence="2" type="ORF">EGM181_05885</name>
</gene>
<reference evidence="2 3" key="1">
    <citation type="submission" date="2020-03" db="EMBL/GenBank/DDBJ databases">
        <title>Characterization of ganglioside-mimicking enterococci.</title>
        <authorList>
            <person name="Patry R.T."/>
            <person name="Nothaft H."/>
            <person name="Bridger R."/>
            <person name="Shajahan A."/>
            <person name="Huynh S."/>
            <person name="Sanchez S."/>
            <person name="Azadi P."/>
            <person name="Cooper K."/>
            <person name="Miller W.G."/>
            <person name="Parker C.T."/>
            <person name="Wells L."/>
            <person name="Szymanski C.M."/>
        </authorList>
    </citation>
    <scope>NUCLEOTIDE SEQUENCE [LARGE SCALE GENOMIC DNA]</scope>
    <source>
        <strain evidence="2 3">EGM181</strain>
    </source>
</reference>
<organism evidence="2 3">
    <name type="scientific">Enterococcus gallinarum</name>
    <dbReference type="NCBI Taxonomy" id="1353"/>
    <lineage>
        <taxon>Bacteria</taxon>
        <taxon>Bacillati</taxon>
        <taxon>Bacillota</taxon>
        <taxon>Bacilli</taxon>
        <taxon>Lactobacillales</taxon>
        <taxon>Enterococcaceae</taxon>
        <taxon>Enterococcus</taxon>
    </lineage>
</organism>
<accession>A0AAE7MNP7</accession>
<dbReference type="Proteomes" id="UP000516696">
    <property type="component" value="Chromosome"/>
</dbReference>
<dbReference type="EMBL" id="CP050485">
    <property type="protein sequence ID" value="QOG26818.1"/>
    <property type="molecule type" value="Genomic_DNA"/>
</dbReference>
<protein>
    <submittedName>
        <fullName evidence="2">Uncharacterized protein</fullName>
    </submittedName>
</protein>
<evidence type="ECO:0000313" key="3">
    <source>
        <dbReference type="Proteomes" id="UP000516696"/>
    </source>
</evidence>
<evidence type="ECO:0000313" key="2">
    <source>
        <dbReference type="EMBL" id="QOG26818.1"/>
    </source>
</evidence>
<dbReference type="RefSeq" id="WP_113850018.1">
    <property type="nucleotide sequence ID" value="NZ_CP050485.1"/>
</dbReference>
<name>A0AAE7MNP7_ENTGA</name>
<feature type="compositionally biased region" description="Low complexity" evidence="1">
    <location>
        <begin position="33"/>
        <end position="46"/>
    </location>
</feature>
<feature type="region of interest" description="Disordered" evidence="1">
    <location>
        <begin position="15"/>
        <end position="46"/>
    </location>
</feature>
<evidence type="ECO:0000256" key="1">
    <source>
        <dbReference type="SAM" id="MobiDB-lite"/>
    </source>
</evidence>
<proteinExistence type="predicted"/>